<dbReference type="RefSeq" id="WP_092889481.1">
    <property type="nucleotide sequence ID" value="NZ_FOOQ01000001.1"/>
</dbReference>
<evidence type="ECO:0000313" key="2">
    <source>
        <dbReference type="EMBL" id="SFF99886.1"/>
    </source>
</evidence>
<keyword evidence="3" id="KW-1185">Reference proteome</keyword>
<reference evidence="3" key="1">
    <citation type="submission" date="2016-10" db="EMBL/GenBank/DDBJ databases">
        <authorList>
            <person name="Varghese N."/>
            <person name="Submissions S."/>
        </authorList>
    </citation>
    <scope>NUCLEOTIDE SEQUENCE [LARGE SCALE GENOMIC DNA]</scope>
    <source>
        <strain evidence="3">CGMCC 1.7739</strain>
    </source>
</reference>
<name>A0A1I2NEE4_9EURY</name>
<feature type="compositionally biased region" description="Basic and acidic residues" evidence="1">
    <location>
        <begin position="156"/>
        <end position="168"/>
    </location>
</feature>
<feature type="region of interest" description="Disordered" evidence="1">
    <location>
        <begin position="113"/>
        <end position="168"/>
    </location>
</feature>
<accession>A0A1I2NEE4</accession>
<feature type="compositionally biased region" description="Acidic residues" evidence="1">
    <location>
        <begin position="139"/>
        <end position="155"/>
    </location>
</feature>
<dbReference type="Proteomes" id="UP000198876">
    <property type="component" value="Unassembled WGS sequence"/>
</dbReference>
<dbReference type="AlphaFoldDB" id="A0A1I2NEE4"/>
<dbReference type="OrthoDB" id="282533at2157"/>
<protein>
    <submittedName>
        <fullName evidence="2">Uncharacterized protein</fullName>
    </submittedName>
</protein>
<proteinExistence type="predicted"/>
<organism evidence="2 3">
    <name type="scientific">Halopelagius inordinatus</name>
    <dbReference type="NCBI Taxonomy" id="553467"/>
    <lineage>
        <taxon>Archaea</taxon>
        <taxon>Methanobacteriati</taxon>
        <taxon>Methanobacteriota</taxon>
        <taxon>Stenosarchaea group</taxon>
        <taxon>Halobacteria</taxon>
        <taxon>Halobacteriales</taxon>
        <taxon>Haloferacaceae</taxon>
    </lineage>
</organism>
<evidence type="ECO:0000256" key="1">
    <source>
        <dbReference type="SAM" id="MobiDB-lite"/>
    </source>
</evidence>
<evidence type="ECO:0000313" key="3">
    <source>
        <dbReference type="Proteomes" id="UP000198876"/>
    </source>
</evidence>
<feature type="compositionally biased region" description="Gly residues" evidence="1">
    <location>
        <begin position="117"/>
        <end position="127"/>
    </location>
</feature>
<sequence>MATTTFEVDDYDLAVEPWGPIKRRIVLRGPERGHGGRDEATLLFSADQSETGVVYHADDESRGTAAWAYFDVDDYGDVRDVVERGTPPYFHYGHTSGTGTTRTLYFVSVETSANAPGVGGDADGRGGSVERSLPMGAYDPEESMDLAGEESADADAFERIERRNRREE</sequence>
<dbReference type="EMBL" id="FOOQ01000001">
    <property type="protein sequence ID" value="SFF99886.1"/>
    <property type="molecule type" value="Genomic_DNA"/>
</dbReference>
<gene>
    <name evidence="2" type="ORF">SAMN04488063_1082</name>
</gene>